<dbReference type="OrthoDB" id="119559at2759"/>
<accession>A0A2P4YCR0</accession>
<feature type="region of interest" description="Disordered" evidence="1">
    <location>
        <begin position="1"/>
        <end position="20"/>
    </location>
</feature>
<sequence length="221" mass="24896">MDKGLQKHSDGGGKRSRGYKRSVPKHQFRLDVLLYFETHRMASTLAKSYADLSDVQLQTKPTSIYLWRKQMNKLVQMCKSLGTANLRKVRMVETGSTLPADTQVHLVKWVNCVMLSMSTCLMFDVTSCCVLPVMLVSLHAGASRGWVKGFLRRHRLALRAKTRQGQVTPENAGAVLKRFNVKVKQRMAELGVDVVYNADQTPVFFEYLPDTYITAKGAPTV</sequence>
<gene>
    <name evidence="2" type="ORF">PHPALM_7280</name>
</gene>
<dbReference type="EMBL" id="NCKW01003739">
    <property type="protein sequence ID" value="POM75596.1"/>
    <property type="molecule type" value="Genomic_DNA"/>
</dbReference>
<proteinExistence type="predicted"/>
<dbReference type="AlphaFoldDB" id="A0A2P4YCR0"/>
<reference evidence="2 3" key="1">
    <citation type="journal article" date="2017" name="Genome Biol. Evol.">
        <title>Phytophthora megakarya and P. palmivora, closely related causal agents of cacao black pod rot, underwent increases in genome sizes and gene numbers by different mechanisms.</title>
        <authorList>
            <person name="Ali S.S."/>
            <person name="Shao J."/>
            <person name="Lary D.J."/>
            <person name="Kronmiller B."/>
            <person name="Shen D."/>
            <person name="Strem M.D."/>
            <person name="Amoako-Attah I."/>
            <person name="Akrofi A.Y."/>
            <person name="Begoude B.A."/>
            <person name="Ten Hoopen G.M."/>
            <person name="Coulibaly K."/>
            <person name="Kebe B.I."/>
            <person name="Melnick R.L."/>
            <person name="Guiltinan M.J."/>
            <person name="Tyler B.M."/>
            <person name="Meinhardt L.W."/>
            <person name="Bailey B.A."/>
        </authorList>
    </citation>
    <scope>NUCLEOTIDE SEQUENCE [LARGE SCALE GENOMIC DNA]</scope>
    <source>
        <strain evidence="3">sbr112.9</strain>
    </source>
</reference>
<evidence type="ECO:0000313" key="3">
    <source>
        <dbReference type="Proteomes" id="UP000237271"/>
    </source>
</evidence>
<evidence type="ECO:0000313" key="2">
    <source>
        <dbReference type="EMBL" id="POM75596.1"/>
    </source>
</evidence>
<name>A0A2P4YCR0_9STRA</name>
<keyword evidence="3" id="KW-1185">Reference proteome</keyword>
<feature type="compositionally biased region" description="Basic and acidic residues" evidence="1">
    <location>
        <begin position="1"/>
        <end position="13"/>
    </location>
</feature>
<comment type="caution">
    <text evidence="2">The sequence shown here is derived from an EMBL/GenBank/DDBJ whole genome shotgun (WGS) entry which is preliminary data.</text>
</comment>
<protein>
    <submittedName>
        <fullName evidence="2">Protein Y6B3B.8</fullName>
    </submittedName>
</protein>
<organism evidence="2 3">
    <name type="scientific">Phytophthora palmivora</name>
    <dbReference type="NCBI Taxonomy" id="4796"/>
    <lineage>
        <taxon>Eukaryota</taxon>
        <taxon>Sar</taxon>
        <taxon>Stramenopiles</taxon>
        <taxon>Oomycota</taxon>
        <taxon>Peronosporomycetes</taxon>
        <taxon>Peronosporales</taxon>
        <taxon>Peronosporaceae</taxon>
        <taxon>Phytophthora</taxon>
    </lineage>
</organism>
<evidence type="ECO:0000256" key="1">
    <source>
        <dbReference type="SAM" id="MobiDB-lite"/>
    </source>
</evidence>
<dbReference type="Proteomes" id="UP000237271">
    <property type="component" value="Unassembled WGS sequence"/>
</dbReference>